<gene>
    <name evidence="1" type="ORF">D7Z94_22235</name>
</gene>
<evidence type="ECO:0000313" key="1">
    <source>
        <dbReference type="EMBL" id="RKN77943.1"/>
    </source>
</evidence>
<accession>A0A3B0BX02</accession>
<comment type="caution">
    <text evidence="1">The sequence shown here is derived from an EMBL/GenBank/DDBJ whole genome shotgun (WGS) entry which is preliminary data.</text>
</comment>
<name>A0A3B0BX02_9FLAO</name>
<protein>
    <submittedName>
        <fullName evidence="1">Uncharacterized protein</fullName>
    </submittedName>
</protein>
<dbReference type="AlphaFoldDB" id="A0A3B0BX02"/>
<dbReference type="EMBL" id="RBCJ01000005">
    <property type="protein sequence ID" value="RKN77943.1"/>
    <property type="molecule type" value="Genomic_DNA"/>
</dbReference>
<evidence type="ECO:0000313" key="2">
    <source>
        <dbReference type="Proteomes" id="UP000276603"/>
    </source>
</evidence>
<dbReference type="Gene3D" id="2.160.20.120">
    <property type="match status" value="1"/>
</dbReference>
<sequence>MKKSKKLIYSLILVLFIGIVYNASKLKNQFDKIDKTDEYWEYPVQKALDFSHIRIEGGNRTYSGISPGTENKLFYKSEIESQFKYSVVNDTLIIEFDKDMITTKVNQKQFRRYKVLITYAELKSISTNDSYLDFGLDTMEELKIETEGFTTLKIESNGAQLDTLNIEMSENAFTVFRDTDNPMNVKLLKTKLVDSSFIDLTSIKAETFLPEIFGKSEMGIGSGLKWPVSNVVKPTTVIDSIQSR</sequence>
<dbReference type="OrthoDB" id="789629at2"/>
<proteinExistence type="predicted"/>
<dbReference type="Proteomes" id="UP000276603">
    <property type="component" value="Unassembled WGS sequence"/>
</dbReference>
<organism evidence="1 2">
    <name type="scientific">Ulvibacterium marinum</name>
    <dbReference type="NCBI Taxonomy" id="2419782"/>
    <lineage>
        <taxon>Bacteria</taxon>
        <taxon>Pseudomonadati</taxon>
        <taxon>Bacteroidota</taxon>
        <taxon>Flavobacteriia</taxon>
        <taxon>Flavobacteriales</taxon>
        <taxon>Flavobacteriaceae</taxon>
        <taxon>Ulvibacterium</taxon>
    </lineage>
</organism>
<dbReference type="RefSeq" id="WP_120713840.1">
    <property type="nucleotide sequence ID" value="NZ_RBCJ01000005.1"/>
</dbReference>
<keyword evidence="2" id="KW-1185">Reference proteome</keyword>
<reference evidence="1 2" key="1">
    <citation type="submission" date="2018-10" db="EMBL/GenBank/DDBJ databases">
        <title>Ulvibacterium marinum gen. nov., sp. nov., a novel marine bacterium of the family Flavobacteriaceae, isolated from a culture of the green alga Ulva prolifera.</title>
        <authorList>
            <person name="Zhang Z."/>
        </authorList>
    </citation>
    <scope>NUCLEOTIDE SEQUENCE [LARGE SCALE GENOMIC DNA]</scope>
    <source>
        <strain evidence="1 2">CCMM003</strain>
    </source>
</reference>